<dbReference type="EMBL" id="MNUE01000025">
    <property type="protein sequence ID" value="OJD34102.1"/>
    <property type="molecule type" value="Genomic_DNA"/>
</dbReference>
<accession>A0A1J9QYH6</accession>
<feature type="compositionally biased region" description="Basic and acidic residues" evidence="1">
    <location>
        <begin position="116"/>
        <end position="129"/>
    </location>
</feature>
<gene>
    <name evidence="2" type="ORF">BKCO1_25000128</name>
</gene>
<keyword evidence="3" id="KW-1185">Reference proteome</keyword>
<feature type="compositionally biased region" description="Basic residues" evidence="1">
    <location>
        <begin position="308"/>
        <end position="319"/>
    </location>
</feature>
<sequence>MSSKNLSGWQMAMLAFPELLSPMSDNSSNKNETNPKKGRAAPTELTKDARRTKLGDTKTLSKKRDDTKKKSASPTKPTEEVKISKLADTKKRPDAMKDAKKKPVSPTKQTKSVKIPKSDNKGAVSDDKKAMRKKPVSRTKPAASVELPESDGTKTTSGEKRATRTKSVSSVAKPTNNIKVPKLDDIKTVSDDKKATRKRSITTADSTKVVKKRRVGSSPTKATSDKRRSVDVKKEGKTATLKKRTNINVRKEKLSTITGNESDGGTKDKENNGITSRRRTRSMSRQLEAQGAEASDDPEKGMLERLPPRAKKTKHVKRRQSMDLHEMLGITKNPKKEVATPKRKMSSDEETSEDYEKSRNTRPLPGVVTNPSVPAYKYYNRRGQEKDSYANKLRSMTAMLARKPGGGRRR</sequence>
<evidence type="ECO:0000313" key="3">
    <source>
        <dbReference type="Proteomes" id="UP000183809"/>
    </source>
</evidence>
<comment type="caution">
    <text evidence="2">The sequence shown here is derived from an EMBL/GenBank/DDBJ whole genome shotgun (WGS) entry which is preliminary data.</text>
</comment>
<evidence type="ECO:0000256" key="1">
    <source>
        <dbReference type="SAM" id="MobiDB-lite"/>
    </source>
</evidence>
<name>A0A1J9QYH6_9PEZI</name>
<feature type="compositionally biased region" description="Basic and acidic residues" evidence="1">
    <location>
        <begin position="45"/>
        <end position="56"/>
    </location>
</feature>
<dbReference type="RefSeq" id="XP_020130362.1">
    <property type="nucleotide sequence ID" value="XM_020273234.1"/>
</dbReference>
<feature type="compositionally biased region" description="Basic and acidic residues" evidence="1">
    <location>
        <begin position="223"/>
        <end position="237"/>
    </location>
</feature>
<evidence type="ECO:0000313" key="2">
    <source>
        <dbReference type="EMBL" id="OJD34102.1"/>
    </source>
</evidence>
<feature type="compositionally biased region" description="Polar residues" evidence="1">
    <location>
        <begin position="165"/>
        <end position="178"/>
    </location>
</feature>
<reference evidence="2 3" key="1">
    <citation type="submission" date="2016-10" db="EMBL/GenBank/DDBJ databases">
        <title>Proteomics and genomics reveal pathogen-plant mechanisms compatible with a hemibiotrophic lifestyle of Diplodia corticola.</title>
        <authorList>
            <person name="Fernandes I."/>
            <person name="De Jonge R."/>
            <person name="Van De Peer Y."/>
            <person name="Devreese B."/>
            <person name="Alves A."/>
            <person name="Esteves A.C."/>
        </authorList>
    </citation>
    <scope>NUCLEOTIDE SEQUENCE [LARGE SCALE GENOMIC DNA]</scope>
    <source>
        <strain evidence="2 3">CBS 112549</strain>
    </source>
</reference>
<feature type="compositionally biased region" description="Basic and acidic residues" evidence="1">
    <location>
        <begin position="181"/>
        <end position="194"/>
    </location>
</feature>
<protein>
    <submittedName>
        <fullName evidence="2">Protein unc-isoform a</fullName>
    </submittedName>
</protein>
<proteinExistence type="predicted"/>
<feature type="compositionally biased region" description="Basic and acidic residues" evidence="1">
    <location>
        <begin position="77"/>
        <end position="98"/>
    </location>
</feature>
<dbReference type="AlphaFoldDB" id="A0A1J9QYH6"/>
<feature type="region of interest" description="Disordered" evidence="1">
    <location>
        <begin position="20"/>
        <end position="373"/>
    </location>
</feature>
<dbReference type="GeneID" id="31013494"/>
<feature type="compositionally biased region" description="Basic and acidic residues" evidence="1">
    <location>
        <begin position="297"/>
        <end position="307"/>
    </location>
</feature>
<organism evidence="2 3">
    <name type="scientific">Diplodia corticola</name>
    <dbReference type="NCBI Taxonomy" id="236234"/>
    <lineage>
        <taxon>Eukaryota</taxon>
        <taxon>Fungi</taxon>
        <taxon>Dikarya</taxon>
        <taxon>Ascomycota</taxon>
        <taxon>Pezizomycotina</taxon>
        <taxon>Dothideomycetes</taxon>
        <taxon>Dothideomycetes incertae sedis</taxon>
        <taxon>Botryosphaeriales</taxon>
        <taxon>Botryosphaeriaceae</taxon>
        <taxon>Diplodia</taxon>
    </lineage>
</organism>
<dbReference type="Proteomes" id="UP000183809">
    <property type="component" value="Unassembled WGS sequence"/>
</dbReference>
<feature type="compositionally biased region" description="Polar residues" evidence="1">
    <location>
        <begin position="23"/>
        <end position="32"/>
    </location>
</feature>